<gene>
    <name evidence="2" type="ORF">EHW67_01990</name>
</gene>
<protein>
    <submittedName>
        <fullName evidence="2">Polyphosphate polymerase domain-containing protein</fullName>
    </submittedName>
</protein>
<name>A0A430K8I4_9FLAO</name>
<dbReference type="OrthoDB" id="148766at2"/>
<dbReference type="RefSeq" id="WP_126160667.1">
    <property type="nucleotide sequence ID" value="NZ_RQPJ01000001.1"/>
</dbReference>
<organism evidence="2 3">
    <name type="scientific">Arenibacter aquaticus</name>
    <dbReference type="NCBI Taxonomy" id="2489054"/>
    <lineage>
        <taxon>Bacteria</taxon>
        <taxon>Pseudomonadati</taxon>
        <taxon>Bacteroidota</taxon>
        <taxon>Flavobacteriia</taxon>
        <taxon>Flavobacteriales</taxon>
        <taxon>Flavobacteriaceae</taxon>
        <taxon>Arenibacter</taxon>
    </lineage>
</organism>
<dbReference type="InterPro" id="IPR042267">
    <property type="entry name" value="VTC_sf"/>
</dbReference>
<dbReference type="GO" id="GO:0006799">
    <property type="term" value="P:polyphosphate biosynthetic process"/>
    <property type="evidence" value="ECO:0007669"/>
    <property type="project" value="UniProtKB-ARBA"/>
</dbReference>
<reference evidence="2 3" key="1">
    <citation type="submission" date="2018-11" db="EMBL/GenBank/DDBJ databases">
        <title>Arenibacter aquaticus sp.nov., a marine bacterium isolated from surface seawater in the South China Sea.</title>
        <authorList>
            <person name="Guo J."/>
            <person name="Sun J."/>
        </authorList>
    </citation>
    <scope>NUCLEOTIDE SEQUENCE [LARGE SCALE GENOMIC DNA]</scope>
    <source>
        <strain evidence="2 3">GUO666</strain>
    </source>
</reference>
<accession>A0A430K8I4</accession>
<dbReference type="CDD" id="cd07750">
    <property type="entry name" value="PolyPPase_VTC_like"/>
    <property type="match status" value="1"/>
</dbReference>
<dbReference type="AlphaFoldDB" id="A0A430K8I4"/>
<dbReference type="Pfam" id="PF09359">
    <property type="entry name" value="VTC"/>
    <property type="match status" value="1"/>
</dbReference>
<evidence type="ECO:0000259" key="1">
    <source>
        <dbReference type="Pfam" id="PF09359"/>
    </source>
</evidence>
<keyword evidence="3" id="KW-1185">Reference proteome</keyword>
<comment type="caution">
    <text evidence="2">The sequence shown here is derived from an EMBL/GenBank/DDBJ whole genome shotgun (WGS) entry which is preliminary data.</text>
</comment>
<feature type="domain" description="VTC" evidence="1">
    <location>
        <begin position="27"/>
        <end position="229"/>
    </location>
</feature>
<dbReference type="InterPro" id="IPR018966">
    <property type="entry name" value="VTC_domain"/>
</dbReference>
<dbReference type="Gene3D" id="3.20.100.30">
    <property type="entry name" value="VTC, catalytic tunnel domain"/>
    <property type="match status" value="1"/>
</dbReference>
<dbReference type="Proteomes" id="UP000267585">
    <property type="component" value="Unassembled WGS sequence"/>
</dbReference>
<evidence type="ECO:0000313" key="2">
    <source>
        <dbReference type="EMBL" id="RTE55364.1"/>
    </source>
</evidence>
<evidence type="ECO:0000313" key="3">
    <source>
        <dbReference type="Proteomes" id="UP000267585"/>
    </source>
</evidence>
<dbReference type="EMBL" id="RQPJ01000001">
    <property type="protein sequence ID" value="RTE55364.1"/>
    <property type="molecule type" value="Genomic_DNA"/>
</dbReference>
<sequence length="249" mass="29818">MNLQTTHIIKDYDNISLLEMNNVSLMKRTDTKFIIHQKELIPLLINIRDRYRILEIDGHRMMTYSSLYFDTPSKKFYHDHHNGKVNRTKIRIRKYVESARCYLEVKQKDGTGRTNKTRVPIPDFETNLSDESLNFIEQVTQKSFELEPIIWNNFNRITLVHKTAQERLTIDFNLMFKFQDSTKTYDNLVIIEVKQQRFSRTSPVVHQLKKKQINPYSLSKYCIGMISMYHDLKYNRFKEKIIKINKLTA</sequence>
<proteinExistence type="predicted"/>